<evidence type="ECO:0000313" key="7">
    <source>
        <dbReference type="Proteomes" id="UP000063699"/>
    </source>
</evidence>
<keyword evidence="1" id="KW-0805">Transcription regulation</keyword>
<dbReference type="Proteomes" id="UP000063699">
    <property type="component" value="Chromosome"/>
</dbReference>
<evidence type="ECO:0000256" key="3">
    <source>
        <dbReference type="ARBA" id="ARBA00023163"/>
    </source>
</evidence>
<dbReference type="PROSITE" id="PS50042">
    <property type="entry name" value="CNMP_BINDING_3"/>
    <property type="match status" value="1"/>
</dbReference>
<feature type="domain" description="HTH crp-type" evidence="5">
    <location>
        <begin position="140"/>
        <end position="216"/>
    </location>
</feature>
<dbReference type="InterPro" id="IPR014710">
    <property type="entry name" value="RmlC-like_jellyroll"/>
</dbReference>
<dbReference type="InterPro" id="IPR018490">
    <property type="entry name" value="cNMP-bd_dom_sf"/>
</dbReference>
<dbReference type="Gene3D" id="1.10.10.10">
    <property type="entry name" value="Winged helix-like DNA-binding domain superfamily/Winged helix DNA-binding domain"/>
    <property type="match status" value="1"/>
</dbReference>
<dbReference type="Pfam" id="PF00027">
    <property type="entry name" value="cNMP_binding"/>
    <property type="match status" value="1"/>
</dbReference>
<dbReference type="PROSITE" id="PS51063">
    <property type="entry name" value="HTH_CRP_2"/>
    <property type="match status" value="1"/>
</dbReference>
<dbReference type="RefSeq" id="WP_054288320.1">
    <property type="nucleotide sequence ID" value="NZ_CP012752.1"/>
</dbReference>
<dbReference type="KEGG" id="kphy:AOZ06_04880"/>
<evidence type="ECO:0008006" key="8">
    <source>
        <dbReference type="Google" id="ProtNLM"/>
    </source>
</evidence>
<proteinExistence type="predicted"/>
<keyword evidence="7" id="KW-1185">Reference proteome</keyword>
<feature type="domain" description="Cyclic nucleotide-binding" evidence="4">
    <location>
        <begin position="40"/>
        <end position="109"/>
    </location>
</feature>
<accession>A0A0N9HPD4</accession>
<gene>
    <name evidence="6" type="ORF">AOZ06_04880</name>
</gene>
<dbReference type="SMART" id="SM00419">
    <property type="entry name" value="HTH_CRP"/>
    <property type="match status" value="1"/>
</dbReference>
<evidence type="ECO:0000313" key="6">
    <source>
        <dbReference type="EMBL" id="ALG06344.1"/>
    </source>
</evidence>
<evidence type="ECO:0000259" key="5">
    <source>
        <dbReference type="PROSITE" id="PS51063"/>
    </source>
</evidence>
<dbReference type="InterPro" id="IPR000595">
    <property type="entry name" value="cNMP-bd_dom"/>
</dbReference>
<evidence type="ECO:0000259" key="4">
    <source>
        <dbReference type="PROSITE" id="PS50042"/>
    </source>
</evidence>
<keyword evidence="2" id="KW-0238">DNA-binding</keyword>
<dbReference type="SUPFAM" id="SSF46785">
    <property type="entry name" value="Winged helix' DNA-binding domain"/>
    <property type="match status" value="1"/>
</dbReference>
<dbReference type="InterPro" id="IPR050397">
    <property type="entry name" value="Env_Response_Regulators"/>
</dbReference>
<dbReference type="GO" id="GO:0003700">
    <property type="term" value="F:DNA-binding transcription factor activity"/>
    <property type="evidence" value="ECO:0007669"/>
    <property type="project" value="TreeGrafter"/>
</dbReference>
<name>A0A0N9HPD4_9PSEU</name>
<dbReference type="EMBL" id="CP012752">
    <property type="protein sequence ID" value="ALG06344.1"/>
    <property type="molecule type" value="Genomic_DNA"/>
</dbReference>
<dbReference type="AlphaFoldDB" id="A0A0N9HPD4"/>
<evidence type="ECO:0000256" key="1">
    <source>
        <dbReference type="ARBA" id="ARBA00023015"/>
    </source>
</evidence>
<dbReference type="InterPro" id="IPR012318">
    <property type="entry name" value="HTH_CRP"/>
</dbReference>
<dbReference type="SMART" id="SM00100">
    <property type="entry name" value="cNMP"/>
    <property type="match status" value="1"/>
</dbReference>
<protein>
    <recommendedName>
        <fullName evidence="8">Crp/Fnr family transcriptional regulator</fullName>
    </recommendedName>
</protein>
<dbReference type="OrthoDB" id="892842at2"/>
<sequence>MPGSSHEGASLINELLAIAGKPVKFDRGAVIFRKYELRNERIFFIQEGQVHIVFTAADRTTNNLLHVLSSADMFGVEAVLDPGPRECTAVAATPVTLVGVERDALRQWMAENTTAALCLLGVLAQRIRDIEGRVVELVNAQLDQRLANVLLELAKRPGPAPTRRPMVVEGLTQEEIAHLIGATRENVNKALARFTRRGWLTLTRGQTKSVVILQPDHLEGLLSPDKHRTATPR</sequence>
<dbReference type="SUPFAM" id="SSF51206">
    <property type="entry name" value="cAMP-binding domain-like"/>
    <property type="match status" value="1"/>
</dbReference>
<reference evidence="6 7" key="1">
    <citation type="submission" date="2015-07" db="EMBL/GenBank/DDBJ databases">
        <title>Genome sequencing of Kibdelosporangium phytohabitans.</title>
        <authorList>
            <person name="Qin S."/>
            <person name="Xing K."/>
        </authorList>
    </citation>
    <scope>NUCLEOTIDE SEQUENCE [LARGE SCALE GENOMIC DNA]</scope>
    <source>
        <strain evidence="6 7">KLBMP1111</strain>
    </source>
</reference>
<dbReference type="GO" id="GO:0003677">
    <property type="term" value="F:DNA binding"/>
    <property type="evidence" value="ECO:0007669"/>
    <property type="project" value="UniProtKB-KW"/>
</dbReference>
<dbReference type="InterPro" id="IPR036388">
    <property type="entry name" value="WH-like_DNA-bd_sf"/>
</dbReference>
<dbReference type="FunFam" id="1.10.10.10:FF:000019">
    <property type="entry name" value="Crp/Fnr family transcriptional regulator"/>
    <property type="match status" value="1"/>
</dbReference>
<dbReference type="GO" id="GO:0005829">
    <property type="term" value="C:cytosol"/>
    <property type="evidence" value="ECO:0007669"/>
    <property type="project" value="TreeGrafter"/>
</dbReference>
<organism evidence="6 7">
    <name type="scientific">Kibdelosporangium phytohabitans</name>
    <dbReference type="NCBI Taxonomy" id="860235"/>
    <lineage>
        <taxon>Bacteria</taxon>
        <taxon>Bacillati</taxon>
        <taxon>Actinomycetota</taxon>
        <taxon>Actinomycetes</taxon>
        <taxon>Pseudonocardiales</taxon>
        <taxon>Pseudonocardiaceae</taxon>
        <taxon>Kibdelosporangium</taxon>
    </lineage>
</organism>
<evidence type="ECO:0000256" key="2">
    <source>
        <dbReference type="ARBA" id="ARBA00023125"/>
    </source>
</evidence>
<dbReference type="InterPro" id="IPR036390">
    <property type="entry name" value="WH_DNA-bd_sf"/>
</dbReference>
<dbReference type="Pfam" id="PF13545">
    <property type="entry name" value="HTH_Crp_2"/>
    <property type="match status" value="1"/>
</dbReference>
<keyword evidence="3" id="KW-0804">Transcription</keyword>
<dbReference type="Gene3D" id="2.60.120.10">
    <property type="entry name" value="Jelly Rolls"/>
    <property type="match status" value="1"/>
</dbReference>
<dbReference type="PANTHER" id="PTHR24567:SF74">
    <property type="entry name" value="HTH-TYPE TRANSCRIPTIONAL REGULATOR ARCR"/>
    <property type="match status" value="1"/>
</dbReference>
<dbReference type="CDD" id="cd00038">
    <property type="entry name" value="CAP_ED"/>
    <property type="match status" value="1"/>
</dbReference>
<dbReference type="STRING" id="860235.AOZ06_04880"/>
<dbReference type="PANTHER" id="PTHR24567">
    <property type="entry name" value="CRP FAMILY TRANSCRIPTIONAL REGULATORY PROTEIN"/>
    <property type="match status" value="1"/>
</dbReference>